<dbReference type="InterPro" id="IPR002104">
    <property type="entry name" value="Integrase_catalytic"/>
</dbReference>
<dbReference type="Gene3D" id="1.10.443.10">
    <property type="entry name" value="Intergrase catalytic core"/>
    <property type="match status" value="1"/>
</dbReference>
<gene>
    <name evidence="7" type="ORF">G4Z16_12250</name>
</gene>
<dbReference type="GO" id="GO:0003677">
    <property type="term" value="F:DNA binding"/>
    <property type="evidence" value="ECO:0007669"/>
    <property type="project" value="UniProtKB-UniRule"/>
</dbReference>
<evidence type="ECO:0000259" key="5">
    <source>
        <dbReference type="PROSITE" id="PS51898"/>
    </source>
</evidence>
<feature type="domain" description="Core-binding (CB)" evidence="6">
    <location>
        <begin position="82"/>
        <end position="162"/>
    </location>
</feature>
<dbReference type="GO" id="GO:0006310">
    <property type="term" value="P:DNA recombination"/>
    <property type="evidence" value="ECO:0007669"/>
    <property type="project" value="UniProtKB-KW"/>
</dbReference>
<reference evidence="8" key="1">
    <citation type="submission" date="2020-02" db="EMBL/GenBank/DDBJ databases">
        <title>Streptomyces sp. ASO4wet.</title>
        <authorList>
            <person name="Risdian C."/>
            <person name="Landwehr W."/>
            <person name="Schupp P."/>
            <person name="Wink J."/>
        </authorList>
    </citation>
    <scope>NUCLEOTIDE SEQUENCE [LARGE SCALE GENOMIC DNA]</scope>
    <source>
        <strain evidence="8">ASO4wet</strain>
    </source>
</reference>
<dbReference type="Pfam" id="PF22022">
    <property type="entry name" value="Phage_int_M"/>
    <property type="match status" value="1"/>
</dbReference>
<feature type="domain" description="Tyr recombinase" evidence="5">
    <location>
        <begin position="185"/>
        <end position="402"/>
    </location>
</feature>
<dbReference type="InterPro" id="IPR013762">
    <property type="entry name" value="Integrase-like_cat_sf"/>
</dbReference>
<dbReference type="PANTHER" id="PTHR30349">
    <property type="entry name" value="PHAGE INTEGRASE-RELATED"/>
    <property type="match status" value="1"/>
</dbReference>
<evidence type="ECO:0000256" key="2">
    <source>
        <dbReference type="ARBA" id="ARBA00023125"/>
    </source>
</evidence>
<dbReference type="InterPro" id="IPR050090">
    <property type="entry name" value="Tyrosine_recombinase_XerCD"/>
</dbReference>
<keyword evidence="8" id="KW-1185">Reference proteome</keyword>
<sequence length="415" mass="45767">MAGHVQDRWYKTISGPDGTTVKVKTDRHGTGLRYRARYVAPDGTEKSQSFPDKQKRKADAWLANIEADMSRGQYIDPKAGKITFQRYAMDWLATQTTDVATRNAVEMRLRLHAFPHLGARPLASFQPSHIRSWARLLEDTGAASSYRRVIFGNVSAVLSAAVDDGYLARNPCRARSVQRPKSSAGRIAPWTAERVFAVRQSLPDRMRAMIDVGAGCGLRQGEIFGLAVDDVDPLAGVLHVTAQVKLVNGRLLFGPPKNGKLRDVPLPDAVAFALAEHLTAFPPVEITLPWLRADGPPVTRLLYFTGSELGALRRNDFNNHAWKPALAQAGVIPVPGPGERYKESREDGVHALRHFYASVLLDSGENIKALSAYLGHSDPGFTLRTYTHLMPASETRTRTAVDEMYRTARKPPTAP</sequence>
<dbReference type="RefSeq" id="WP_197350827.1">
    <property type="nucleotide sequence ID" value="NZ_CP048882.1"/>
</dbReference>
<name>A0A7T1T615_9ACTN</name>
<dbReference type="GO" id="GO:0015074">
    <property type="term" value="P:DNA integration"/>
    <property type="evidence" value="ECO:0007669"/>
    <property type="project" value="InterPro"/>
</dbReference>
<proteinExistence type="inferred from homology"/>
<dbReference type="Proteomes" id="UP000595046">
    <property type="component" value="Chromosome"/>
</dbReference>
<dbReference type="Gene3D" id="1.10.150.130">
    <property type="match status" value="1"/>
</dbReference>
<evidence type="ECO:0000256" key="1">
    <source>
        <dbReference type="ARBA" id="ARBA00008857"/>
    </source>
</evidence>
<dbReference type="InterPro" id="IPR010998">
    <property type="entry name" value="Integrase_recombinase_N"/>
</dbReference>
<dbReference type="PROSITE" id="PS51898">
    <property type="entry name" value="TYR_RECOMBINASE"/>
    <property type="match status" value="1"/>
</dbReference>
<dbReference type="InterPro" id="IPR044068">
    <property type="entry name" value="CB"/>
</dbReference>
<dbReference type="PANTHER" id="PTHR30349:SF64">
    <property type="entry name" value="PROPHAGE INTEGRASE INTD-RELATED"/>
    <property type="match status" value="1"/>
</dbReference>
<dbReference type="InterPro" id="IPR053876">
    <property type="entry name" value="Phage_int_M"/>
</dbReference>
<dbReference type="SUPFAM" id="SSF56349">
    <property type="entry name" value="DNA breaking-rejoining enzymes"/>
    <property type="match status" value="1"/>
</dbReference>
<dbReference type="CDD" id="cd01189">
    <property type="entry name" value="INT_ICEBs1_C_like"/>
    <property type="match status" value="1"/>
</dbReference>
<evidence type="ECO:0000313" key="8">
    <source>
        <dbReference type="Proteomes" id="UP000595046"/>
    </source>
</evidence>
<accession>A0A7T1T615</accession>
<dbReference type="PROSITE" id="PS51900">
    <property type="entry name" value="CB"/>
    <property type="match status" value="1"/>
</dbReference>
<organism evidence="7 8">
    <name type="scientific">Streptomyces bathyalis</name>
    <dbReference type="NCBI Taxonomy" id="2710756"/>
    <lineage>
        <taxon>Bacteria</taxon>
        <taxon>Bacillati</taxon>
        <taxon>Actinomycetota</taxon>
        <taxon>Actinomycetes</taxon>
        <taxon>Kitasatosporales</taxon>
        <taxon>Streptomycetaceae</taxon>
        <taxon>Streptomyces</taxon>
    </lineage>
</organism>
<protein>
    <submittedName>
        <fullName evidence="7">Site-specific integrase</fullName>
    </submittedName>
</protein>
<evidence type="ECO:0000256" key="4">
    <source>
        <dbReference type="PROSITE-ProRule" id="PRU01248"/>
    </source>
</evidence>
<evidence type="ECO:0000313" key="7">
    <source>
        <dbReference type="EMBL" id="QPP07035.1"/>
    </source>
</evidence>
<keyword evidence="2 4" id="KW-0238">DNA-binding</keyword>
<dbReference type="EMBL" id="CP048882">
    <property type="protein sequence ID" value="QPP07035.1"/>
    <property type="molecule type" value="Genomic_DNA"/>
</dbReference>
<dbReference type="KEGG" id="sbat:G4Z16_12250"/>
<keyword evidence="3" id="KW-0233">DNA recombination</keyword>
<dbReference type="InterPro" id="IPR011010">
    <property type="entry name" value="DNA_brk_join_enz"/>
</dbReference>
<dbReference type="AlphaFoldDB" id="A0A7T1T615"/>
<evidence type="ECO:0000259" key="6">
    <source>
        <dbReference type="PROSITE" id="PS51900"/>
    </source>
</evidence>
<evidence type="ECO:0000256" key="3">
    <source>
        <dbReference type="ARBA" id="ARBA00023172"/>
    </source>
</evidence>
<comment type="similarity">
    <text evidence="1">Belongs to the 'phage' integrase family.</text>
</comment>